<comment type="caution">
    <text evidence="1">The sequence shown here is derived from an EMBL/GenBank/DDBJ whole genome shotgun (WGS) entry which is preliminary data.</text>
</comment>
<name>A0AA40C1K7_9PEZI</name>
<gene>
    <name evidence="1" type="ORF">B0T17DRAFT_309075</name>
</gene>
<evidence type="ECO:0000313" key="2">
    <source>
        <dbReference type="Proteomes" id="UP001174934"/>
    </source>
</evidence>
<proteinExistence type="predicted"/>
<organism evidence="1 2">
    <name type="scientific">Bombardia bombarda</name>
    <dbReference type="NCBI Taxonomy" id="252184"/>
    <lineage>
        <taxon>Eukaryota</taxon>
        <taxon>Fungi</taxon>
        <taxon>Dikarya</taxon>
        <taxon>Ascomycota</taxon>
        <taxon>Pezizomycotina</taxon>
        <taxon>Sordariomycetes</taxon>
        <taxon>Sordariomycetidae</taxon>
        <taxon>Sordariales</taxon>
        <taxon>Lasiosphaeriaceae</taxon>
        <taxon>Bombardia</taxon>
    </lineage>
</organism>
<dbReference type="Proteomes" id="UP001174934">
    <property type="component" value="Unassembled WGS sequence"/>
</dbReference>
<protein>
    <submittedName>
        <fullName evidence="1">Uncharacterized protein</fullName>
    </submittedName>
</protein>
<evidence type="ECO:0000313" key="1">
    <source>
        <dbReference type="EMBL" id="KAK0622011.1"/>
    </source>
</evidence>
<keyword evidence="2" id="KW-1185">Reference proteome</keyword>
<sequence length="68" mass="7659">MHGCNGTAVRSCKKFHIAINYEIVQIRNIDRLFVFSCSLPIHLPPAPLNSVPTHLPTAYPHPIHHHLS</sequence>
<accession>A0AA40C1K7</accession>
<dbReference type="AlphaFoldDB" id="A0AA40C1K7"/>
<dbReference type="EMBL" id="JAULSR010000004">
    <property type="protein sequence ID" value="KAK0622011.1"/>
    <property type="molecule type" value="Genomic_DNA"/>
</dbReference>
<reference evidence="1" key="1">
    <citation type="submission" date="2023-06" db="EMBL/GenBank/DDBJ databases">
        <title>Genome-scale phylogeny and comparative genomics of the fungal order Sordariales.</title>
        <authorList>
            <consortium name="Lawrence Berkeley National Laboratory"/>
            <person name="Hensen N."/>
            <person name="Bonometti L."/>
            <person name="Westerberg I."/>
            <person name="Brannstrom I.O."/>
            <person name="Guillou S."/>
            <person name="Cros-Aarteil S."/>
            <person name="Calhoun S."/>
            <person name="Haridas S."/>
            <person name="Kuo A."/>
            <person name="Mondo S."/>
            <person name="Pangilinan J."/>
            <person name="Riley R."/>
            <person name="LaButti K."/>
            <person name="Andreopoulos B."/>
            <person name="Lipzen A."/>
            <person name="Chen C."/>
            <person name="Yanf M."/>
            <person name="Daum C."/>
            <person name="Ng V."/>
            <person name="Clum A."/>
            <person name="Steindorff A."/>
            <person name="Ohm R."/>
            <person name="Martin F."/>
            <person name="Silar P."/>
            <person name="Natvig D."/>
            <person name="Lalanne C."/>
            <person name="Gautier V."/>
            <person name="Ament-velasquez S.L."/>
            <person name="Kruys A."/>
            <person name="Hutchinson M.I."/>
            <person name="Powell A.J."/>
            <person name="Barry K."/>
            <person name="Miller A.N."/>
            <person name="Grigoriev I.V."/>
            <person name="Debuchy R."/>
            <person name="Gladieux P."/>
            <person name="Thoren M.H."/>
            <person name="Johannesson H."/>
        </authorList>
    </citation>
    <scope>NUCLEOTIDE SEQUENCE</scope>
    <source>
        <strain evidence="1">SMH3391-2</strain>
    </source>
</reference>